<dbReference type="AlphaFoldDB" id="A0A0S7YA15"/>
<keyword evidence="1" id="KW-0472">Membrane</keyword>
<sequence>MKKIQWIISVLSIMVLFAPGYALIINSGQTVDIKEDEIIDDDLIIFAQEVDIKGTVTGDVCVFAQDVTITGEIGGTIVAGASSIDIDATSAKTVWAAGGNIDISGDITKNVILAGGQLLVSEDANIGRDFIVYGGKLTVEGDIVGEIKGGVGKFVMAGRSSDITISAEQAKITSQARIAGDLIIDSGAEPVIEEGAVIAGEVKFEKRKAEEKKAYFALAPFIAFMITFIKIIIFISKLIVGILIIALLKGYARRLMNTLNASTWKCLGWGFLSLIVIPVATAILFMVLIGFPLALFGTFIYMILLYLASIFIAMVIGEKIIQLFKKRGEISLYPSFIIGLIVLFVLGWIPILGFFVKLFVLLFGSGMIILGTWDIVKEMRKKKLI</sequence>
<evidence type="ECO:0000313" key="3">
    <source>
        <dbReference type="EMBL" id="KPJ71494.1"/>
    </source>
</evidence>
<feature type="domain" description="DUF8173" evidence="2">
    <location>
        <begin position="230"/>
        <end position="369"/>
    </location>
</feature>
<evidence type="ECO:0000256" key="1">
    <source>
        <dbReference type="SAM" id="Phobius"/>
    </source>
</evidence>
<dbReference type="InterPro" id="IPR058486">
    <property type="entry name" value="DUF8173"/>
</dbReference>
<gene>
    <name evidence="3" type="ORF">AMJ52_08485</name>
</gene>
<feature type="transmembrane region" description="Helical" evidence="1">
    <location>
        <begin position="269"/>
        <end position="293"/>
    </location>
</feature>
<feature type="transmembrane region" description="Helical" evidence="1">
    <location>
        <begin position="355"/>
        <end position="376"/>
    </location>
</feature>
<dbReference type="Proteomes" id="UP000051012">
    <property type="component" value="Unassembled WGS sequence"/>
</dbReference>
<comment type="caution">
    <text evidence="3">The sequence shown here is derived from an EMBL/GenBank/DDBJ whole genome shotgun (WGS) entry which is preliminary data.</text>
</comment>
<organism evidence="3 4">
    <name type="scientific">candidate division TA06 bacterium DG_78</name>
    <dbReference type="NCBI Taxonomy" id="1703772"/>
    <lineage>
        <taxon>Bacteria</taxon>
        <taxon>Bacteria division TA06</taxon>
    </lineage>
</organism>
<keyword evidence="1" id="KW-0812">Transmembrane</keyword>
<keyword evidence="1" id="KW-1133">Transmembrane helix</keyword>
<evidence type="ECO:0000259" key="2">
    <source>
        <dbReference type="Pfam" id="PF26514"/>
    </source>
</evidence>
<dbReference type="Pfam" id="PF26514">
    <property type="entry name" value="DUF8173"/>
    <property type="match status" value="1"/>
</dbReference>
<evidence type="ECO:0000313" key="4">
    <source>
        <dbReference type="Proteomes" id="UP000051012"/>
    </source>
</evidence>
<feature type="transmembrane region" description="Helical" evidence="1">
    <location>
        <begin position="330"/>
        <end position="349"/>
    </location>
</feature>
<feature type="transmembrane region" description="Helical" evidence="1">
    <location>
        <begin position="299"/>
        <end position="318"/>
    </location>
</feature>
<proteinExistence type="predicted"/>
<reference evidence="3 4" key="1">
    <citation type="journal article" date="2015" name="Microbiome">
        <title>Genomic resolution of linkages in carbon, nitrogen, and sulfur cycling among widespread estuary sediment bacteria.</title>
        <authorList>
            <person name="Baker B.J."/>
            <person name="Lazar C.S."/>
            <person name="Teske A.P."/>
            <person name="Dick G.J."/>
        </authorList>
    </citation>
    <scope>NUCLEOTIDE SEQUENCE [LARGE SCALE GENOMIC DNA]</scope>
    <source>
        <strain evidence="3">DG_78</strain>
    </source>
</reference>
<feature type="transmembrane region" description="Helical" evidence="1">
    <location>
        <begin position="215"/>
        <end position="248"/>
    </location>
</feature>
<protein>
    <recommendedName>
        <fullName evidence="2">DUF8173 domain-containing protein</fullName>
    </recommendedName>
</protein>
<accession>A0A0S7YA15</accession>
<name>A0A0S7YA15_UNCT6</name>
<dbReference type="EMBL" id="LJNI01000123">
    <property type="protein sequence ID" value="KPJ71494.1"/>
    <property type="molecule type" value="Genomic_DNA"/>
</dbReference>